<dbReference type="Pfam" id="PF17653">
    <property type="entry name" value="DUF5522"/>
    <property type="match status" value="1"/>
</dbReference>
<dbReference type="AlphaFoldDB" id="A0AAV2IFU6"/>
<dbReference type="EMBL" id="CAXITT010000709">
    <property type="protein sequence ID" value="CAL1545447.1"/>
    <property type="molecule type" value="Genomic_DNA"/>
</dbReference>
<dbReference type="InterPro" id="IPR040807">
    <property type="entry name" value="DUF5522"/>
</dbReference>
<keyword evidence="2" id="KW-1185">Reference proteome</keyword>
<comment type="caution">
    <text evidence="1">The sequence shown here is derived from an EMBL/GenBank/DDBJ whole genome shotgun (WGS) entry which is preliminary data.</text>
</comment>
<dbReference type="PANTHER" id="PTHR21037:SF2">
    <property type="entry name" value="SIMILAR TO NOVEL PROTEIN"/>
    <property type="match status" value="1"/>
</dbReference>
<dbReference type="Proteomes" id="UP001497497">
    <property type="component" value="Unassembled WGS sequence"/>
</dbReference>
<accession>A0AAV2IFU6</accession>
<evidence type="ECO:0000313" key="2">
    <source>
        <dbReference type="Proteomes" id="UP001497497"/>
    </source>
</evidence>
<protein>
    <submittedName>
        <fullName evidence="1">Uncharacterized protein</fullName>
    </submittedName>
</protein>
<evidence type="ECO:0000313" key="1">
    <source>
        <dbReference type="EMBL" id="CAL1545447.1"/>
    </source>
</evidence>
<proteinExistence type="predicted"/>
<organism evidence="1 2">
    <name type="scientific">Lymnaea stagnalis</name>
    <name type="common">Great pond snail</name>
    <name type="synonym">Helix stagnalis</name>
    <dbReference type="NCBI Taxonomy" id="6523"/>
    <lineage>
        <taxon>Eukaryota</taxon>
        <taxon>Metazoa</taxon>
        <taxon>Spiralia</taxon>
        <taxon>Lophotrochozoa</taxon>
        <taxon>Mollusca</taxon>
        <taxon>Gastropoda</taxon>
        <taxon>Heterobranchia</taxon>
        <taxon>Euthyneura</taxon>
        <taxon>Panpulmonata</taxon>
        <taxon>Hygrophila</taxon>
        <taxon>Lymnaeoidea</taxon>
        <taxon>Lymnaeidae</taxon>
        <taxon>Lymnaea</taxon>
    </lineage>
</organism>
<gene>
    <name evidence="1" type="ORF">GSLYS_00018930001</name>
</gene>
<reference evidence="1 2" key="1">
    <citation type="submission" date="2024-04" db="EMBL/GenBank/DDBJ databases">
        <authorList>
            <consortium name="Genoscope - CEA"/>
            <person name="William W."/>
        </authorList>
    </citation>
    <scope>NUCLEOTIDE SEQUENCE [LARGE SCALE GENOMIC DNA]</scope>
</reference>
<name>A0AAV2IFU6_LYMST</name>
<dbReference type="PANTHER" id="PTHR21037">
    <property type="entry name" value="39S RIBOSOMAL PROTEIN L14, MITOCHONDRIAL"/>
    <property type="match status" value="1"/>
</dbReference>
<sequence>MDFLKIERLLKSITSSGSSLSSFANKGRSYRFIMQMAAEKCSAPVNVSDSQLFSFLENVNEKKLNETEKLIHKKHVDALQKRLDTYKDPSTGYTVITRLQHLKRGSCCGNACRHCPFNHKAVAADKPIKTFNTAFYS</sequence>